<dbReference type="RefSeq" id="WP_105351873.1">
    <property type="nucleotide sequence ID" value="NZ_PUIA01000026.1"/>
</dbReference>
<evidence type="ECO:0000313" key="1">
    <source>
        <dbReference type="EMBL" id="PQO35628.1"/>
    </source>
</evidence>
<dbReference type="EMBL" id="PUIA01000026">
    <property type="protein sequence ID" value="PQO35628.1"/>
    <property type="molecule type" value="Genomic_DNA"/>
</dbReference>
<evidence type="ECO:0008006" key="3">
    <source>
        <dbReference type="Google" id="ProtNLM"/>
    </source>
</evidence>
<reference evidence="1 2" key="1">
    <citation type="submission" date="2018-02" db="EMBL/GenBank/DDBJ databases">
        <title>Comparative genomes isolates from brazilian mangrove.</title>
        <authorList>
            <person name="Araujo J.E."/>
            <person name="Taketani R.G."/>
            <person name="Silva M.C.P."/>
            <person name="Loureco M.V."/>
            <person name="Andreote F.D."/>
        </authorList>
    </citation>
    <scope>NUCLEOTIDE SEQUENCE [LARGE SCALE GENOMIC DNA]</scope>
    <source>
        <strain evidence="1 2">HEX-2 MGV</strain>
    </source>
</reference>
<accession>A0A2S8FTX0</accession>
<name>A0A2S8FTX0_9BACT</name>
<dbReference type="PANTHER" id="PTHR39186:SF1">
    <property type="entry name" value="DUF2071 DOMAIN-CONTAINING PROTEIN"/>
    <property type="match status" value="1"/>
</dbReference>
<dbReference type="OrthoDB" id="150993at2"/>
<dbReference type="PANTHER" id="PTHR39186">
    <property type="entry name" value="DUF2071 FAMILY PROTEIN"/>
    <property type="match status" value="1"/>
</dbReference>
<dbReference type="Gene3D" id="2.40.400.10">
    <property type="entry name" value="Acetoacetate decarboxylase-like"/>
    <property type="match status" value="1"/>
</dbReference>
<dbReference type="AlphaFoldDB" id="A0A2S8FTX0"/>
<dbReference type="Proteomes" id="UP000240009">
    <property type="component" value="Unassembled WGS sequence"/>
</dbReference>
<sequence>MIDRIAPTIRPSKAVRGYQRWRSLLFLHWPVPADALRALVPGCLEIDQHDGVAYVGVVPFAMEGVRNAWWPEWASMAFLETNVRTYVYHGSQPGVYFLSLDAANRLAVWGARQFWGLPYYHAEMSLVRTGDEVVYHTSRQGGSVRHKVCYRIGSAMGPSQPGSLEYFFLERYLLFLEHRGTLYSGQVHHVPYPAHEVELLSVEDSLVNASGLMTPPGPPAFAHFSPGVDVEIFGLQSVSRAS</sequence>
<dbReference type="SUPFAM" id="SSF160104">
    <property type="entry name" value="Acetoacetate decarboxylase-like"/>
    <property type="match status" value="1"/>
</dbReference>
<gene>
    <name evidence="1" type="ORF">C5Y96_08170</name>
</gene>
<comment type="caution">
    <text evidence="1">The sequence shown here is derived from an EMBL/GenBank/DDBJ whole genome shotgun (WGS) entry which is preliminary data.</text>
</comment>
<proteinExistence type="predicted"/>
<dbReference type="InterPro" id="IPR018644">
    <property type="entry name" value="DUF2071"/>
</dbReference>
<organism evidence="1 2">
    <name type="scientific">Blastopirellula marina</name>
    <dbReference type="NCBI Taxonomy" id="124"/>
    <lineage>
        <taxon>Bacteria</taxon>
        <taxon>Pseudomonadati</taxon>
        <taxon>Planctomycetota</taxon>
        <taxon>Planctomycetia</taxon>
        <taxon>Pirellulales</taxon>
        <taxon>Pirellulaceae</taxon>
        <taxon>Blastopirellula</taxon>
    </lineage>
</organism>
<dbReference type="InterPro" id="IPR023375">
    <property type="entry name" value="ADC_dom_sf"/>
</dbReference>
<protein>
    <recommendedName>
        <fullName evidence="3">DUF2071 domain-containing protein</fullName>
    </recommendedName>
</protein>
<evidence type="ECO:0000313" key="2">
    <source>
        <dbReference type="Proteomes" id="UP000240009"/>
    </source>
</evidence>
<dbReference type="Pfam" id="PF09844">
    <property type="entry name" value="DUF2071"/>
    <property type="match status" value="1"/>
</dbReference>